<keyword evidence="2 4" id="KW-0547">Nucleotide-binding</keyword>
<dbReference type="GO" id="GO:0030272">
    <property type="term" value="F:5-formyltetrahydrofolate cyclo-ligase activity"/>
    <property type="evidence" value="ECO:0007669"/>
    <property type="project" value="UniProtKB-EC"/>
</dbReference>
<dbReference type="InterPro" id="IPR037171">
    <property type="entry name" value="NagB/RpiA_transferase-like"/>
</dbReference>
<dbReference type="PANTHER" id="PTHR23407">
    <property type="entry name" value="ATPASE INHIBITOR/5-FORMYLTETRAHYDROFOLATE CYCLO-LIGASE"/>
    <property type="match status" value="1"/>
</dbReference>
<keyword evidence="3 4" id="KW-0067">ATP-binding</keyword>
<evidence type="ECO:0000313" key="6">
    <source>
        <dbReference type="Proteomes" id="UP000249166"/>
    </source>
</evidence>
<name>A0A328HFR3_ARTGO</name>
<keyword evidence="4" id="KW-0460">Magnesium</keyword>
<evidence type="ECO:0000256" key="3">
    <source>
        <dbReference type="ARBA" id="ARBA00022840"/>
    </source>
</evidence>
<dbReference type="AlphaFoldDB" id="A0A328HFR3"/>
<comment type="similarity">
    <text evidence="1 4">Belongs to the 5-formyltetrahydrofolate cyclo-ligase family.</text>
</comment>
<keyword evidence="4" id="KW-0479">Metal-binding</keyword>
<dbReference type="NCBIfam" id="TIGR02727">
    <property type="entry name" value="MTHFS_bact"/>
    <property type="match status" value="1"/>
</dbReference>
<dbReference type="EMBL" id="QLNP01000098">
    <property type="protein sequence ID" value="RAM36110.1"/>
    <property type="molecule type" value="Genomic_DNA"/>
</dbReference>
<dbReference type="GO" id="GO:0009396">
    <property type="term" value="P:folic acid-containing compound biosynthetic process"/>
    <property type="evidence" value="ECO:0007669"/>
    <property type="project" value="TreeGrafter"/>
</dbReference>
<evidence type="ECO:0000256" key="4">
    <source>
        <dbReference type="RuleBase" id="RU361279"/>
    </source>
</evidence>
<dbReference type="GO" id="GO:0005524">
    <property type="term" value="F:ATP binding"/>
    <property type="evidence" value="ECO:0007669"/>
    <property type="project" value="UniProtKB-KW"/>
</dbReference>
<comment type="caution">
    <text evidence="5">The sequence shown here is derived from an EMBL/GenBank/DDBJ whole genome shotgun (WGS) entry which is preliminary data.</text>
</comment>
<dbReference type="InterPro" id="IPR024185">
    <property type="entry name" value="FTHF_cligase-like_sf"/>
</dbReference>
<protein>
    <recommendedName>
        <fullName evidence="4">5-formyltetrahydrofolate cyclo-ligase</fullName>
        <ecNumber evidence="4">6.3.3.2</ecNumber>
    </recommendedName>
</protein>
<reference evidence="5 6" key="1">
    <citation type="submission" date="2018-04" db="EMBL/GenBank/DDBJ databases">
        <title>Bacteria isolated from cave deposits of Manipur.</title>
        <authorList>
            <person name="Sahoo D."/>
            <person name="Sarangthem I."/>
            <person name="Nandeibam J."/>
        </authorList>
    </citation>
    <scope>NUCLEOTIDE SEQUENCE [LARGE SCALE GENOMIC DNA]</scope>
    <source>
        <strain evidence="6">mrc11</strain>
    </source>
</reference>
<dbReference type="Proteomes" id="UP000249166">
    <property type="component" value="Unassembled WGS sequence"/>
</dbReference>
<dbReference type="OrthoDB" id="3242798at2"/>
<dbReference type="GO" id="GO:0046872">
    <property type="term" value="F:metal ion binding"/>
    <property type="evidence" value="ECO:0007669"/>
    <property type="project" value="UniProtKB-KW"/>
</dbReference>
<gene>
    <name evidence="5" type="ORF">DBZ45_18400</name>
</gene>
<dbReference type="RefSeq" id="WP_111905260.1">
    <property type="nucleotide sequence ID" value="NZ_QLNP01000098.1"/>
</dbReference>
<evidence type="ECO:0000256" key="1">
    <source>
        <dbReference type="ARBA" id="ARBA00010638"/>
    </source>
</evidence>
<organism evidence="5 6">
    <name type="scientific">Arthrobacter globiformis</name>
    <dbReference type="NCBI Taxonomy" id="1665"/>
    <lineage>
        <taxon>Bacteria</taxon>
        <taxon>Bacillati</taxon>
        <taxon>Actinomycetota</taxon>
        <taxon>Actinomycetes</taxon>
        <taxon>Micrococcales</taxon>
        <taxon>Micrococcaceae</taxon>
        <taxon>Arthrobacter</taxon>
    </lineage>
</organism>
<keyword evidence="5" id="KW-0436">Ligase</keyword>
<dbReference type="GO" id="GO:0035999">
    <property type="term" value="P:tetrahydrofolate interconversion"/>
    <property type="evidence" value="ECO:0007669"/>
    <property type="project" value="TreeGrafter"/>
</dbReference>
<proteinExistence type="inferred from homology"/>
<dbReference type="PANTHER" id="PTHR23407:SF1">
    <property type="entry name" value="5-FORMYLTETRAHYDROFOLATE CYCLO-LIGASE"/>
    <property type="match status" value="1"/>
</dbReference>
<sequence>MPTGTMPSKDVIRSRHRQVRATMTAADLANAGDGIASHGLPWAEAVAAGNPATFTAYLGVDFEPPTLPLLHALHEAGHSILLPVCEPDRELSWVFWTPDSEFVRSRYAPIQEPAGERHGLDTVRTAAGMFMPATAVDRSGNRIGQGGGYYDKFLAAANAGGLHLPKAAIIYDSELLPAQTIPAEDFDRPVEAVLTPSGLVAFA</sequence>
<dbReference type="EC" id="6.3.3.2" evidence="4"/>
<evidence type="ECO:0000256" key="2">
    <source>
        <dbReference type="ARBA" id="ARBA00022741"/>
    </source>
</evidence>
<dbReference type="SUPFAM" id="SSF100950">
    <property type="entry name" value="NagB/RpiA/CoA transferase-like"/>
    <property type="match status" value="1"/>
</dbReference>
<accession>A0A328HFR3</accession>
<comment type="catalytic activity">
    <reaction evidence="4">
        <text>(6S)-5-formyl-5,6,7,8-tetrahydrofolate + ATP = (6R)-5,10-methenyltetrahydrofolate + ADP + phosphate</text>
        <dbReference type="Rhea" id="RHEA:10488"/>
        <dbReference type="ChEBI" id="CHEBI:30616"/>
        <dbReference type="ChEBI" id="CHEBI:43474"/>
        <dbReference type="ChEBI" id="CHEBI:57455"/>
        <dbReference type="ChEBI" id="CHEBI:57457"/>
        <dbReference type="ChEBI" id="CHEBI:456216"/>
        <dbReference type="EC" id="6.3.3.2"/>
    </reaction>
</comment>
<comment type="cofactor">
    <cofactor evidence="4">
        <name>Mg(2+)</name>
        <dbReference type="ChEBI" id="CHEBI:18420"/>
    </cofactor>
</comment>
<evidence type="ECO:0000313" key="5">
    <source>
        <dbReference type="EMBL" id="RAM36110.1"/>
    </source>
</evidence>
<dbReference type="Pfam" id="PF01812">
    <property type="entry name" value="5-FTHF_cyc-lig"/>
    <property type="match status" value="1"/>
</dbReference>
<dbReference type="InterPro" id="IPR002698">
    <property type="entry name" value="FTHF_cligase"/>
</dbReference>
<dbReference type="Gene3D" id="3.40.50.10420">
    <property type="entry name" value="NagB/RpiA/CoA transferase-like"/>
    <property type="match status" value="1"/>
</dbReference>